<dbReference type="CDD" id="cd11614">
    <property type="entry name" value="SAF_CpaB_FlgA_like"/>
    <property type="match status" value="1"/>
</dbReference>
<dbReference type="EMBL" id="RHLK01000018">
    <property type="protein sequence ID" value="MVP02131.1"/>
    <property type="molecule type" value="Genomic_DNA"/>
</dbReference>
<evidence type="ECO:0000313" key="5">
    <source>
        <dbReference type="Proteomes" id="UP000490800"/>
    </source>
</evidence>
<keyword evidence="2" id="KW-0812">Transmembrane</keyword>
<keyword evidence="2" id="KW-1133">Transmembrane helix</keyword>
<protein>
    <recommendedName>
        <fullName evidence="3">SAF domain-containing protein</fullName>
    </recommendedName>
</protein>
<accession>A0A7X3FLX3</accession>
<feature type="compositionally biased region" description="Polar residues" evidence="1">
    <location>
        <begin position="232"/>
        <end position="241"/>
    </location>
</feature>
<feature type="region of interest" description="Disordered" evidence="1">
    <location>
        <begin position="218"/>
        <end position="245"/>
    </location>
</feature>
<name>A0A7X3FLX3_9BACL</name>
<feature type="transmembrane region" description="Helical" evidence="2">
    <location>
        <begin position="31"/>
        <end position="51"/>
    </location>
</feature>
<gene>
    <name evidence="4" type="ORF">EDM21_21865</name>
</gene>
<evidence type="ECO:0000256" key="2">
    <source>
        <dbReference type="SAM" id="Phobius"/>
    </source>
</evidence>
<comment type="caution">
    <text evidence="4">The sequence shown here is derived from an EMBL/GenBank/DDBJ whole genome shotgun (WGS) entry which is preliminary data.</text>
</comment>
<keyword evidence="5" id="KW-1185">Reference proteome</keyword>
<dbReference type="Pfam" id="PF08666">
    <property type="entry name" value="SAF"/>
    <property type="match status" value="1"/>
</dbReference>
<evidence type="ECO:0000256" key="1">
    <source>
        <dbReference type="SAM" id="MobiDB-lite"/>
    </source>
</evidence>
<dbReference type="InterPro" id="IPR013974">
    <property type="entry name" value="SAF"/>
</dbReference>
<sequence>MNQIKRLVWQRKLAHSLEGNGRLSMKIKKNYIVAGSVLVMGVTLLLGYDLYAKPFIFSKSVVKVKTSTDYLAKNYTLTEADVYLDKVSREDVPKAALTNLEDAIGKKANVNITNGVILTGYLVDTDLIEPGENEGIFAISKDSIYAINGSLRAKDKVNVYVVKSKDNKKMKVTGEVTATQSTSTTTKAEVKIDAEMVDLESLGKPIIEKAPVNFVRTEDNNDVTDSDKGNNNKRMTSTGRVSSPELKLTNEQGQALLTEIENGNKFWIVRVE</sequence>
<dbReference type="AlphaFoldDB" id="A0A7X3FLX3"/>
<evidence type="ECO:0000313" key="4">
    <source>
        <dbReference type="EMBL" id="MVP02131.1"/>
    </source>
</evidence>
<reference evidence="4 5" key="1">
    <citation type="journal article" date="2019" name="Microorganisms">
        <title>Paenibacillus lutrae sp. nov., A Chitinolytic Species Isolated from A River Otter in Castril Natural Park, Granada, Spain.</title>
        <authorList>
            <person name="Rodriguez M."/>
            <person name="Reina J.C."/>
            <person name="Bejar V."/>
            <person name="Llamas I."/>
        </authorList>
    </citation>
    <scope>NUCLEOTIDE SEQUENCE [LARGE SCALE GENOMIC DNA]</scope>
    <source>
        <strain evidence="4 5">N10</strain>
    </source>
</reference>
<evidence type="ECO:0000259" key="3">
    <source>
        <dbReference type="Pfam" id="PF08666"/>
    </source>
</evidence>
<dbReference type="Gene3D" id="3.90.1210.10">
    <property type="entry name" value="Antifreeze-like/N-acetylneuraminic acid synthase C-terminal domain"/>
    <property type="match status" value="1"/>
</dbReference>
<feature type="domain" description="SAF" evidence="3">
    <location>
        <begin position="71"/>
        <end position="119"/>
    </location>
</feature>
<dbReference type="Proteomes" id="UP000490800">
    <property type="component" value="Unassembled WGS sequence"/>
</dbReference>
<proteinExistence type="predicted"/>
<keyword evidence="2" id="KW-0472">Membrane</keyword>
<organism evidence="4 5">
    <name type="scientific">Paenibacillus lutrae</name>
    <dbReference type="NCBI Taxonomy" id="2078573"/>
    <lineage>
        <taxon>Bacteria</taxon>
        <taxon>Bacillati</taxon>
        <taxon>Bacillota</taxon>
        <taxon>Bacilli</taxon>
        <taxon>Bacillales</taxon>
        <taxon>Paenibacillaceae</taxon>
        <taxon>Paenibacillus</taxon>
    </lineage>
</organism>